<evidence type="ECO:0000259" key="2">
    <source>
        <dbReference type="Pfam" id="PF01266"/>
    </source>
</evidence>
<dbReference type="ExpressionAtlas" id="A0A2K3CW93">
    <property type="expression patterns" value="baseline"/>
</dbReference>
<dbReference type="GO" id="GO:0005737">
    <property type="term" value="C:cytoplasm"/>
    <property type="evidence" value="ECO:0000318"/>
    <property type="project" value="GO_Central"/>
</dbReference>
<dbReference type="InParanoid" id="A0A2K3CW93"/>
<dbReference type="PaxDb" id="3055-EDO99126"/>
<dbReference type="Pfam" id="PF01266">
    <property type="entry name" value="DAO"/>
    <property type="match status" value="1"/>
</dbReference>
<accession>A0A2K3CW93</accession>
<dbReference type="Gene3D" id="3.50.50.60">
    <property type="entry name" value="FAD/NAD(P)-binding domain"/>
    <property type="match status" value="1"/>
</dbReference>
<proteinExistence type="predicted"/>
<reference evidence="3 4" key="1">
    <citation type="journal article" date="2007" name="Science">
        <title>The Chlamydomonas genome reveals the evolution of key animal and plant functions.</title>
        <authorList>
            <person name="Merchant S.S."/>
            <person name="Prochnik S.E."/>
            <person name="Vallon O."/>
            <person name="Harris E.H."/>
            <person name="Karpowicz S.J."/>
            <person name="Witman G.B."/>
            <person name="Terry A."/>
            <person name="Salamov A."/>
            <person name="Fritz-Laylin L.K."/>
            <person name="Marechal-Drouard L."/>
            <person name="Marshall W.F."/>
            <person name="Qu L.H."/>
            <person name="Nelson D.R."/>
            <person name="Sanderfoot A.A."/>
            <person name="Spalding M.H."/>
            <person name="Kapitonov V.V."/>
            <person name="Ren Q."/>
            <person name="Ferris P."/>
            <person name="Lindquist E."/>
            <person name="Shapiro H."/>
            <person name="Lucas S.M."/>
            <person name="Grimwood J."/>
            <person name="Schmutz J."/>
            <person name="Cardol P."/>
            <person name="Cerutti H."/>
            <person name="Chanfreau G."/>
            <person name="Chen C.L."/>
            <person name="Cognat V."/>
            <person name="Croft M.T."/>
            <person name="Dent R."/>
            <person name="Dutcher S."/>
            <person name="Fernandez E."/>
            <person name="Fukuzawa H."/>
            <person name="Gonzalez-Ballester D."/>
            <person name="Gonzalez-Halphen D."/>
            <person name="Hallmann A."/>
            <person name="Hanikenne M."/>
            <person name="Hippler M."/>
            <person name="Inwood W."/>
            <person name="Jabbari K."/>
            <person name="Kalanon M."/>
            <person name="Kuras R."/>
            <person name="Lefebvre P.A."/>
            <person name="Lemaire S.D."/>
            <person name="Lobanov A.V."/>
            <person name="Lohr M."/>
            <person name="Manuell A."/>
            <person name="Meier I."/>
            <person name="Mets L."/>
            <person name="Mittag M."/>
            <person name="Mittelmeier T."/>
            <person name="Moroney J.V."/>
            <person name="Moseley J."/>
            <person name="Napoli C."/>
            <person name="Nedelcu A.M."/>
            <person name="Niyogi K."/>
            <person name="Novoselov S.V."/>
            <person name="Paulsen I.T."/>
            <person name="Pazour G."/>
            <person name="Purton S."/>
            <person name="Ral J.P."/>
            <person name="Riano-Pachon D.M."/>
            <person name="Riekhof W."/>
            <person name="Rymarquis L."/>
            <person name="Schroda M."/>
            <person name="Stern D."/>
            <person name="Umen J."/>
            <person name="Willows R."/>
            <person name="Wilson N."/>
            <person name="Zimmer S.L."/>
            <person name="Allmer J."/>
            <person name="Balk J."/>
            <person name="Bisova K."/>
            <person name="Chen C.J."/>
            <person name="Elias M."/>
            <person name="Gendler K."/>
            <person name="Hauser C."/>
            <person name="Lamb M.R."/>
            <person name="Ledford H."/>
            <person name="Long J.C."/>
            <person name="Minagawa J."/>
            <person name="Page M.D."/>
            <person name="Pan J."/>
            <person name="Pootakham W."/>
            <person name="Roje S."/>
            <person name="Rose A."/>
            <person name="Stahlberg E."/>
            <person name="Terauchi A.M."/>
            <person name="Yang P."/>
            <person name="Ball S."/>
            <person name="Bowler C."/>
            <person name="Dieckmann C.L."/>
            <person name="Gladyshev V.N."/>
            <person name="Green P."/>
            <person name="Jorgensen R."/>
            <person name="Mayfield S."/>
            <person name="Mueller-Roeber B."/>
            <person name="Rajamani S."/>
            <person name="Sayre R.T."/>
            <person name="Brokstein P."/>
            <person name="Dubchak I."/>
            <person name="Goodstein D."/>
            <person name="Hornick L."/>
            <person name="Huang Y.W."/>
            <person name="Jhaveri J."/>
            <person name="Luo Y."/>
            <person name="Martinez D."/>
            <person name="Ngau W.C."/>
            <person name="Otillar B."/>
            <person name="Poliakov A."/>
            <person name="Porter A."/>
            <person name="Szajkowski L."/>
            <person name="Werner G."/>
            <person name="Zhou K."/>
            <person name="Grigoriev I.V."/>
            <person name="Rokhsar D.S."/>
            <person name="Grossman A.R."/>
        </authorList>
    </citation>
    <scope>NUCLEOTIDE SEQUENCE [LARGE SCALE GENOMIC DNA]</scope>
    <source>
        <strain evidence="4">CC-503</strain>
    </source>
</reference>
<dbReference type="KEGG" id="cre:CHLRE_16g690767v5"/>
<dbReference type="OrthoDB" id="5340195at2759"/>
<dbReference type="GO" id="GO:0016491">
    <property type="term" value="F:oxidoreductase activity"/>
    <property type="evidence" value="ECO:0007669"/>
    <property type="project" value="UniProtKB-KW"/>
</dbReference>
<dbReference type="EMBL" id="CM008977">
    <property type="protein sequence ID" value="PNW72551.1"/>
    <property type="molecule type" value="Genomic_DNA"/>
</dbReference>
<keyword evidence="1" id="KW-0560">Oxidoreductase</keyword>
<gene>
    <name evidence="3" type="ORF">CHLRE_16g690767v5</name>
</gene>
<dbReference type="Gene3D" id="3.30.9.10">
    <property type="entry name" value="D-Amino Acid Oxidase, subunit A, domain 2"/>
    <property type="match status" value="1"/>
</dbReference>
<dbReference type="InterPro" id="IPR036188">
    <property type="entry name" value="FAD/NAD-bd_sf"/>
</dbReference>
<dbReference type="Gramene" id="PNW72551">
    <property type="protein sequence ID" value="PNW72551"/>
    <property type="gene ID" value="CHLRE_16g690767v5"/>
</dbReference>
<evidence type="ECO:0000256" key="1">
    <source>
        <dbReference type="ARBA" id="ARBA00023002"/>
    </source>
</evidence>
<dbReference type="RefSeq" id="XP_001698843.2">
    <property type="nucleotide sequence ID" value="XM_001698791.2"/>
</dbReference>
<protein>
    <recommendedName>
        <fullName evidence="2">FAD dependent oxidoreductase domain-containing protein</fullName>
    </recommendedName>
</protein>
<sequence>MAALLNVAVVGGGIMGAAIANAASRVGAKVRVLDVEARPGCGGSTRSTWAWLNAQKKLPEHYRDLNLAGLQRWKADWPHLINPCGSLVFGDDDSRSLTDAVYPAQRLGSGEVLQREPGIAPGMAARGAHLWVQEAYVDPQEACAAMLAAAEARGAEVLLGPGQRVERLQVEAVADEQQEGRHGELGAGRRRVTGVVTADGSYHAADVVVLAAGAACGPLAAGAGVEVPLLHKPAVIALTQPLPGPPLTRHLLSSEEVFAFQRPDGSYILGDTRAHEDGSQAWGESLLARATALVPGLAERGARVEAVQVAHRPWPKDGHPIIGPAAALGCLGLYVATMHSGMTLAPHVAELVAQELRHWQREMGRAEGAAPELLAAQALLRPYRLERSYDSGVAAYGWKQ</sequence>
<dbReference type="Proteomes" id="UP000006906">
    <property type="component" value="Chromosome 16"/>
</dbReference>
<dbReference type="GeneID" id="5724456"/>
<feature type="domain" description="FAD dependent oxidoreductase" evidence="2">
    <location>
        <begin position="7"/>
        <end position="354"/>
    </location>
</feature>
<dbReference type="InterPro" id="IPR006076">
    <property type="entry name" value="FAD-dep_OxRdtase"/>
</dbReference>
<dbReference type="PANTHER" id="PTHR13847:SF289">
    <property type="entry name" value="GLYCINE OXIDASE"/>
    <property type="match status" value="1"/>
</dbReference>
<dbReference type="STRING" id="3055.A0A2K3CW93"/>
<dbReference type="PANTHER" id="PTHR13847">
    <property type="entry name" value="SARCOSINE DEHYDROGENASE-RELATED"/>
    <property type="match status" value="1"/>
</dbReference>
<keyword evidence="4" id="KW-1185">Reference proteome</keyword>
<dbReference type="AlphaFoldDB" id="A0A2K3CW93"/>
<name>A0A2K3CW93_CHLRE</name>
<dbReference type="SUPFAM" id="SSF51905">
    <property type="entry name" value="FAD/NAD(P)-binding domain"/>
    <property type="match status" value="1"/>
</dbReference>
<evidence type="ECO:0000313" key="3">
    <source>
        <dbReference type="EMBL" id="PNW72551.1"/>
    </source>
</evidence>
<organism evidence="3 4">
    <name type="scientific">Chlamydomonas reinhardtii</name>
    <name type="common">Chlamydomonas smithii</name>
    <dbReference type="NCBI Taxonomy" id="3055"/>
    <lineage>
        <taxon>Eukaryota</taxon>
        <taxon>Viridiplantae</taxon>
        <taxon>Chlorophyta</taxon>
        <taxon>core chlorophytes</taxon>
        <taxon>Chlorophyceae</taxon>
        <taxon>CS clade</taxon>
        <taxon>Chlamydomonadales</taxon>
        <taxon>Chlamydomonadaceae</taxon>
        <taxon>Chlamydomonas</taxon>
    </lineage>
</organism>
<evidence type="ECO:0000313" key="4">
    <source>
        <dbReference type="Proteomes" id="UP000006906"/>
    </source>
</evidence>